<evidence type="ECO:0000313" key="8">
    <source>
        <dbReference type="EMBL" id="MDC0722324.1"/>
    </source>
</evidence>
<evidence type="ECO:0000256" key="4">
    <source>
        <dbReference type="ARBA" id="ARBA00022840"/>
    </source>
</evidence>
<dbReference type="PROSITE" id="PS00108">
    <property type="entry name" value="PROTEIN_KINASE_ST"/>
    <property type="match status" value="1"/>
</dbReference>
<protein>
    <submittedName>
        <fullName evidence="8">Tetratricopeptide repeat protein</fullName>
    </submittedName>
</protein>
<dbReference type="RefSeq" id="WP_272090857.1">
    <property type="nucleotide sequence ID" value="NZ_JAQNDL010000003.1"/>
</dbReference>
<dbReference type="Pfam" id="PF13424">
    <property type="entry name" value="TPR_12"/>
    <property type="match status" value="2"/>
</dbReference>
<dbReference type="EMBL" id="JAQNDL010000003">
    <property type="protein sequence ID" value="MDC0722324.1"/>
    <property type="molecule type" value="Genomic_DNA"/>
</dbReference>
<dbReference type="Pfam" id="PF00069">
    <property type="entry name" value="Pkinase"/>
    <property type="match status" value="1"/>
</dbReference>
<evidence type="ECO:0000313" key="9">
    <source>
        <dbReference type="Proteomes" id="UP001221686"/>
    </source>
</evidence>
<dbReference type="CDD" id="cd14014">
    <property type="entry name" value="STKc_PknB_like"/>
    <property type="match status" value="1"/>
</dbReference>
<keyword evidence="1" id="KW-0808">Transferase</keyword>
<gene>
    <name evidence="8" type="ORF">POL25_35875</name>
</gene>
<evidence type="ECO:0000256" key="5">
    <source>
        <dbReference type="PROSITE-ProRule" id="PRU10141"/>
    </source>
</evidence>
<reference evidence="8 9" key="1">
    <citation type="submission" date="2022-11" db="EMBL/GenBank/DDBJ databases">
        <title>Minimal conservation of predation-associated metabolite biosynthetic gene clusters underscores biosynthetic potential of Myxococcota including descriptions for ten novel species: Archangium lansinium sp. nov., Myxococcus landrumus sp. nov., Nannocystis bai.</title>
        <authorList>
            <person name="Ahearne A."/>
            <person name="Stevens C."/>
            <person name="Dowd S."/>
        </authorList>
    </citation>
    <scope>NUCLEOTIDE SEQUENCE [LARGE SCALE GENOMIC DNA]</scope>
    <source>
        <strain evidence="8 9">BB15-2</strain>
    </source>
</reference>
<evidence type="ECO:0000256" key="3">
    <source>
        <dbReference type="ARBA" id="ARBA00022777"/>
    </source>
</evidence>
<dbReference type="InterPro" id="IPR011009">
    <property type="entry name" value="Kinase-like_dom_sf"/>
</dbReference>
<dbReference type="Gene3D" id="1.10.510.10">
    <property type="entry name" value="Transferase(Phosphotransferase) domain 1"/>
    <property type="match status" value="1"/>
</dbReference>
<dbReference type="PANTHER" id="PTHR43289:SF6">
    <property type="entry name" value="SERINE_THREONINE-PROTEIN KINASE NEKL-3"/>
    <property type="match status" value="1"/>
</dbReference>
<dbReference type="InterPro" id="IPR011990">
    <property type="entry name" value="TPR-like_helical_dom_sf"/>
</dbReference>
<dbReference type="InterPro" id="IPR000719">
    <property type="entry name" value="Prot_kinase_dom"/>
</dbReference>
<dbReference type="InterPro" id="IPR008271">
    <property type="entry name" value="Ser/Thr_kinase_AS"/>
</dbReference>
<dbReference type="Proteomes" id="UP001221686">
    <property type="component" value="Unassembled WGS sequence"/>
</dbReference>
<dbReference type="SMART" id="SM00028">
    <property type="entry name" value="TPR"/>
    <property type="match status" value="2"/>
</dbReference>
<dbReference type="PROSITE" id="PS50011">
    <property type="entry name" value="PROTEIN_KINASE_DOM"/>
    <property type="match status" value="1"/>
</dbReference>
<evidence type="ECO:0000259" key="7">
    <source>
        <dbReference type="PROSITE" id="PS50011"/>
    </source>
</evidence>
<dbReference type="InterPro" id="IPR017441">
    <property type="entry name" value="Protein_kinase_ATP_BS"/>
</dbReference>
<comment type="caution">
    <text evidence="8">The sequence shown here is derived from an EMBL/GenBank/DDBJ whole genome shotgun (WGS) entry which is preliminary data.</text>
</comment>
<dbReference type="SUPFAM" id="SSF56112">
    <property type="entry name" value="Protein kinase-like (PK-like)"/>
    <property type="match status" value="1"/>
</dbReference>
<feature type="binding site" evidence="5">
    <location>
        <position position="37"/>
    </location>
    <ligand>
        <name>ATP</name>
        <dbReference type="ChEBI" id="CHEBI:30616"/>
    </ligand>
</feature>
<proteinExistence type="predicted"/>
<keyword evidence="9" id="KW-1185">Reference proteome</keyword>
<dbReference type="InterPro" id="IPR019734">
    <property type="entry name" value="TPR_rpt"/>
</dbReference>
<dbReference type="SUPFAM" id="SSF48452">
    <property type="entry name" value="TPR-like"/>
    <property type="match status" value="2"/>
</dbReference>
<organism evidence="8 9">
    <name type="scientific">Nannocystis bainbridge</name>
    <dbReference type="NCBI Taxonomy" id="2995303"/>
    <lineage>
        <taxon>Bacteria</taxon>
        <taxon>Pseudomonadati</taxon>
        <taxon>Myxococcota</taxon>
        <taxon>Polyangia</taxon>
        <taxon>Nannocystales</taxon>
        <taxon>Nannocystaceae</taxon>
        <taxon>Nannocystis</taxon>
    </lineage>
</organism>
<keyword evidence="3" id="KW-0418">Kinase</keyword>
<dbReference type="PROSITE" id="PS00107">
    <property type="entry name" value="PROTEIN_KINASE_ATP"/>
    <property type="match status" value="1"/>
</dbReference>
<dbReference type="Gene3D" id="3.30.200.20">
    <property type="entry name" value="Phosphorylase Kinase, domain 1"/>
    <property type="match status" value="1"/>
</dbReference>
<keyword evidence="4 5" id="KW-0067">ATP-binding</keyword>
<feature type="region of interest" description="Disordered" evidence="6">
    <location>
        <begin position="891"/>
        <end position="925"/>
    </location>
</feature>
<accession>A0ABT5E8Z1</accession>
<feature type="domain" description="Protein kinase" evidence="7">
    <location>
        <begin position="8"/>
        <end position="297"/>
    </location>
</feature>
<keyword evidence="2 5" id="KW-0547">Nucleotide-binding</keyword>
<evidence type="ECO:0000256" key="2">
    <source>
        <dbReference type="ARBA" id="ARBA00022741"/>
    </source>
</evidence>
<dbReference type="Gene3D" id="1.25.40.10">
    <property type="entry name" value="Tetratricopeptide repeat domain"/>
    <property type="match status" value="3"/>
</dbReference>
<sequence>MTARIGPFVVLRKLGEGSMGIVYAANDPSLAREVALKVLSRRHFDSGQVRARMVREAQALARLSHPNVVQVYQVGEHEGEIYVAMEYIHGQTLTAWLRAEKRPWQLVLRTVIAAGRGLAAAHAAGLVHRDFKPDNVLVGHDTRARVVDFGLVHAEGMALAPSAGDLPQAGELPLAVTQLQPADDLLDLQDGDRLTRTGMIVGTPSYMSPEQHFGGTIGPASDQFSFGVTLYQALYGVRPFVATSWEELRLKVRRGVVPPPPRDSPVPGRIFRILARSLAPKPDLRWPSLGHMLDALERDPRKTVLRAAGIAAVAGAAAAGSYALALGQRDVVASCDGAAAELAGVWDEPRAAAVERAFAAADSRLAGDAWRRVQPRLDAYALAWTEGRTQACEAHASGAQSTSLFDRRTACLARRRAHLGALVDVFVAADRSVVENAVQAAAALPSLESCIDVDALLAAVAPPADPQTAAQVEARRGQLARAAVLETTGQFDAGLELAREVGVAAQELHYPPLMAEAALGEGSLLLAVARVGEAEAALTAALKLGIVHGLDAVAAEAAARRMFVLAEGLGQRTAALAGEAVAEALVERTRDDGRIAALLHNNLGTVYEGDGKPARAREHYSRTLDLLERRVGPGDPLLAVVHHNLAGLHRREERLEEAREHYTQAITLFSELLGEQHPMVAHPIGGVADIDLLQGQRVEAAAGYRHALELMEATYGPQHLYLLHPLVGLGKVGLAGGALDTAAAHFRRAVAIGERQGTTHAMYGEALSGLAECLATRELGEARDLLARAIAVYEADGGPKSPAIAPLAVRAAELATTGKDLPAARQWLELALSDRSGTQEQLESRSLAALELARRHLSAGERRWACTLVLDARVDPPGVFKAELDAFREACKPGSAPDSTSLKTRPSSTPPGAPASADLRRLPLR</sequence>
<evidence type="ECO:0000256" key="1">
    <source>
        <dbReference type="ARBA" id="ARBA00022679"/>
    </source>
</evidence>
<evidence type="ECO:0000256" key="6">
    <source>
        <dbReference type="SAM" id="MobiDB-lite"/>
    </source>
</evidence>
<name>A0ABT5E8Z1_9BACT</name>
<dbReference type="PANTHER" id="PTHR43289">
    <property type="entry name" value="MITOGEN-ACTIVATED PROTEIN KINASE KINASE KINASE 20-RELATED"/>
    <property type="match status" value="1"/>
</dbReference>